<keyword evidence="2" id="KW-0659">Purine metabolism</keyword>
<evidence type="ECO:0000256" key="3">
    <source>
        <dbReference type="ARBA" id="ARBA00023239"/>
    </source>
</evidence>
<dbReference type="Pfam" id="PF04115">
    <property type="entry name" value="Ureidogly_lyase"/>
    <property type="match status" value="1"/>
</dbReference>
<gene>
    <name evidence="5" type="ORF">SAMN02745157_3335</name>
</gene>
<dbReference type="EMBL" id="FQUP01000003">
    <property type="protein sequence ID" value="SHG00597.1"/>
    <property type="molecule type" value="Genomic_DNA"/>
</dbReference>
<evidence type="ECO:0000313" key="6">
    <source>
        <dbReference type="Proteomes" id="UP000184485"/>
    </source>
</evidence>
<evidence type="ECO:0000256" key="4">
    <source>
        <dbReference type="ARBA" id="ARBA00047684"/>
    </source>
</evidence>
<dbReference type="InterPro" id="IPR011051">
    <property type="entry name" value="RmlC_Cupin_sf"/>
</dbReference>
<dbReference type="InterPro" id="IPR047233">
    <property type="entry name" value="UAH_cupin"/>
</dbReference>
<dbReference type="GO" id="GO:0004848">
    <property type="term" value="F:ureidoglycolate hydrolase activity"/>
    <property type="evidence" value="ECO:0007669"/>
    <property type="project" value="InterPro"/>
</dbReference>
<dbReference type="InterPro" id="IPR024060">
    <property type="entry name" value="Ureidoglycolate_lyase_dom_sf"/>
</dbReference>
<dbReference type="PANTHER" id="PTHR21221">
    <property type="entry name" value="UREIDOGLYCOLATE HYDROLASE"/>
    <property type="match status" value="1"/>
</dbReference>
<reference evidence="5 6" key="1">
    <citation type="submission" date="2016-11" db="EMBL/GenBank/DDBJ databases">
        <authorList>
            <person name="Jaros S."/>
            <person name="Januszkiewicz K."/>
            <person name="Wedrychowicz H."/>
        </authorList>
    </citation>
    <scope>NUCLEOTIDE SEQUENCE [LARGE SCALE GENOMIC DNA]</scope>
    <source>
        <strain evidence="5 6">DSM 19436</strain>
    </source>
</reference>
<dbReference type="Gene3D" id="2.60.120.480">
    <property type="entry name" value="Ureidoglycolate hydrolase"/>
    <property type="match status" value="1"/>
</dbReference>
<dbReference type="AlphaFoldDB" id="A0A1M5GA03"/>
<protein>
    <submittedName>
        <fullName evidence="5">Ureidoglycolate lyase</fullName>
    </submittedName>
</protein>
<comment type="catalytic activity">
    <reaction evidence="4">
        <text>(S)-ureidoglycolate = urea + glyoxylate</text>
        <dbReference type="Rhea" id="RHEA:11304"/>
        <dbReference type="ChEBI" id="CHEBI:16199"/>
        <dbReference type="ChEBI" id="CHEBI:36655"/>
        <dbReference type="ChEBI" id="CHEBI:57296"/>
        <dbReference type="EC" id="4.3.2.3"/>
    </reaction>
</comment>
<sequence length="158" mass="17142">MRVEPLTDTSFAAFGALIRHPGGSERHYLPAVLATPLPDARPALWIHPVKPAQWPLRIDKLERHPHGAQSFMPLGSGHALVVVCGKDAEGMPDPKALRAFLCPPATGFTYHPGVWHHGLTSIDAAIDFVVVMAAHGVTGETDWFSLPTAITIEHRDLP</sequence>
<proteinExistence type="predicted"/>
<evidence type="ECO:0000256" key="1">
    <source>
        <dbReference type="ARBA" id="ARBA00011738"/>
    </source>
</evidence>
<evidence type="ECO:0000313" key="5">
    <source>
        <dbReference type="EMBL" id="SHG00597.1"/>
    </source>
</evidence>
<dbReference type="SUPFAM" id="SSF51182">
    <property type="entry name" value="RmlC-like cupins"/>
    <property type="match status" value="1"/>
</dbReference>
<dbReference type="Proteomes" id="UP000184485">
    <property type="component" value="Unassembled WGS sequence"/>
</dbReference>
<dbReference type="GO" id="GO:0006144">
    <property type="term" value="P:purine nucleobase metabolic process"/>
    <property type="evidence" value="ECO:0007669"/>
    <property type="project" value="UniProtKB-KW"/>
</dbReference>
<dbReference type="RefSeq" id="WP_073054851.1">
    <property type="nucleotide sequence ID" value="NZ_FQUP01000003.1"/>
</dbReference>
<evidence type="ECO:0000256" key="2">
    <source>
        <dbReference type="ARBA" id="ARBA00022631"/>
    </source>
</evidence>
<dbReference type="CDD" id="cd20298">
    <property type="entry name" value="cupin_UAH"/>
    <property type="match status" value="1"/>
</dbReference>
<dbReference type="GO" id="GO:0050385">
    <property type="term" value="F:ureidoglycolate lyase activity"/>
    <property type="evidence" value="ECO:0007669"/>
    <property type="project" value="UniProtKB-EC"/>
</dbReference>
<keyword evidence="3 5" id="KW-0456">Lyase</keyword>
<dbReference type="GO" id="GO:0000256">
    <property type="term" value="P:allantoin catabolic process"/>
    <property type="evidence" value="ECO:0007669"/>
    <property type="project" value="InterPro"/>
</dbReference>
<dbReference type="OrthoDB" id="9804602at2"/>
<comment type="subunit">
    <text evidence="1">Homodimer.</text>
</comment>
<name>A0A1M5GA03_9HYPH</name>
<accession>A0A1M5GA03</accession>
<keyword evidence="6" id="KW-1185">Reference proteome</keyword>
<dbReference type="STRING" id="1122133.SAMN02745157_3335"/>
<dbReference type="InterPro" id="IPR007247">
    <property type="entry name" value="Ureidogly_lyase"/>
</dbReference>
<organism evidence="5 6">
    <name type="scientific">Kaistia soli DSM 19436</name>
    <dbReference type="NCBI Taxonomy" id="1122133"/>
    <lineage>
        <taxon>Bacteria</taxon>
        <taxon>Pseudomonadati</taxon>
        <taxon>Pseudomonadota</taxon>
        <taxon>Alphaproteobacteria</taxon>
        <taxon>Hyphomicrobiales</taxon>
        <taxon>Kaistiaceae</taxon>
        <taxon>Kaistia</taxon>
    </lineage>
</organism>
<dbReference type="PANTHER" id="PTHR21221:SF1">
    <property type="entry name" value="UREIDOGLYCOLATE LYASE"/>
    <property type="match status" value="1"/>
</dbReference>